<dbReference type="RefSeq" id="WP_160905196.1">
    <property type="nucleotide sequence ID" value="NZ_WVHS01000001.1"/>
</dbReference>
<dbReference type="Proteomes" id="UP000451233">
    <property type="component" value="Unassembled WGS sequence"/>
</dbReference>
<accession>A0A7K1XT73</accession>
<evidence type="ECO:0000313" key="3">
    <source>
        <dbReference type="Proteomes" id="UP000451233"/>
    </source>
</evidence>
<dbReference type="EMBL" id="WVHS01000001">
    <property type="protein sequence ID" value="MXV14205.1"/>
    <property type="molecule type" value="Genomic_DNA"/>
</dbReference>
<reference evidence="2 3" key="1">
    <citation type="submission" date="2019-11" db="EMBL/GenBank/DDBJ databases">
        <title>Pedobacter sp. HMF7056 Genome sequencing and assembly.</title>
        <authorList>
            <person name="Kang H."/>
            <person name="Kim H."/>
            <person name="Joh K."/>
        </authorList>
    </citation>
    <scope>NUCLEOTIDE SEQUENCE [LARGE SCALE GENOMIC DNA]</scope>
    <source>
        <strain evidence="2 3">HMF7056</strain>
    </source>
</reference>
<keyword evidence="1" id="KW-1133">Transmembrane helix</keyword>
<comment type="caution">
    <text evidence="2">The sequence shown here is derived from an EMBL/GenBank/DDBJ whole genome shotgun (WGS) entry which is preliminary data.</text>
</comment>
<protein>
    <submittedName>
        <fullName evidence="2">Uncharacterized protein</fullName>
    </submittedName>
</protein>
<sequence>MKWFCPCLLIVFTVELVQYYLHYIYNFSPYYIYNSYVPLLHLFYVFIFYKFATIKTNKAVILTGAGIFSIVYFFYLFTVGYRDIPMGIILVYSSLFLVLNACLFLYEYLMHDGPTENNRWSSGLWIAVGVIIFYCGIVISYSLRSYSIAHQVMLHGKLLHVTLPRYLCMVLYLCLSISFFKWKGHPKSS</sequence>
<proteinExistence type="predicted"/>
<organism evidence="2 3">
    <name type="scientific">Hufsiella ginkgonis</name>
    <dbReference type="NCBI Taxonomy" id="2695274"/>
    <lineage>
        <taxon>Bacteria</taxon>
        <taxon>Pseudomonadati</taxon>
        <taxon>Bacteroidota</taxon>
        <taxon>Sphingobacteriia</taxon>
        <taxon>Sphingobacteriales</taxon>
        <taxon>Sphingobacteriaceae</taxon>
        <taxon>Hufsiella</taxon>
    </lineage>
</organism>
<dbReference type="AlphaFoldDB" id="A0A7K1XT73"/>
<gene>
    <name evidence="2" type="ORF">GS398_02760</name>
</gene>
<feature type="transmembrane region" description="Helical" evidence="1">
    <location>
        <begin position="163"/>
        <end position="182"/>
    </location>
</feature>
<evidence type="ECO:0000256" key="1">
    <source>
        <dbReference type="SAM" id="Phobius"/>
    </source>
</evidence>
<keyword evidence="1" id="KW-0812">Transmembrane</keyword>
<feature type="transmembrane region" description="Helical" evidence="1">
    <location>
        <begin position="59"/>
        <end position="77"/>
    </location>
</feature>
<feature type="transmembrane region" description="Helical" evidence="1">
    <location>
        <begin position="32"/>
        <end position="52"/>
    </location>
</feature>
<keyword evidence="1" id="KW-0472">Membrane</keyword>
<name>A0A7K1XT73_9SPHI</name>
<evidence type="ECO:0000313" key="2">
    <source>
        <dbReference type="EMBL" id="MXV14205.1"/>
    </source>
</evidence>
<keyword evidence="3" id="KW-1185">Reference proteome</keyword>
<feature type="transmembrane region" description="Helical" evidence="1">
    <location>
        <begin position="89"/>
        <end position="110"/>
    </location>
</feature>
<feature type="transmembrane region" description="Helical" evidence="1">
    <location>
        <begin position="122"/>
        <end position="143"/>
    </location>
</feature>